<feature type="region of interest" description="Disordered" evidence="1">
    <location>
        <begin position="195"/>
        <end position="285"/>
    </location>
</feature>
<dbReference type="STRING" id="1231657.A0A1Y1ZHS8"/>
<evidence type="ECO:0008006" key="5">
    <source>
        <dbReference type="Google" id="ProtNLM"/>
    </source>
</evidence>
<comment type="caution">
    <text evidence="3">The sequence shown here is derived from an EMBL/GenBank/DDBJ whole genome shotgun (WGS) entry which is preliminary data.</text>
</comment>
<name>A0A1Y1ZHS8_9PLEO</name>
<proteinExistence type="predicted"/>
<dbReference type="EMBL" id="MCFA01000081">
    <property type="protein sequence ID" value="ORY09803.1"/>
    <property type="molecule type" value="Genomic_DNA"/>
</dbReference>
<keyword evidence="4" id="KW-1185">Reference proteome</keyword>
<sequence>MWSDAVTPQTPMGCPAQPTGLGDLHQLCKSPGCGSRPNICFNAKLVIDGSTWFSMARAKPKIVSVWGVYRIGRHPASEAVPHASAHKLGFGLGLRQNAAKNPSYPGVIQRARTTANSGSVPYQSLGDPCPMDKFLLERNAHDDSGGHSSQGNHNDDLAPVPSPVPAAPTALNPAFISFLSEHESEYNSWASSSTVLEPSSSRMPYSRESGGAHPTGPFTAGWPEGHPSITNLPSSPTTLSTKTNGYGPPYSEHYSSNTPTPIYTDLPGPSSTNRNDDGGNEGEFQRKGTNHTIMYAMGGIVPVVMLAFLGLALFFYLRKRKQKKAIAQQNTRIQEMKSRNSAAYILPISQQRGGGAPPPLQTTQPHYAVPSNPTPLRSPTAPAPVILGPIAPVSNGAYYTGIDTSDVVSMTGPTHTHTHDRTGLGNPFLDGDDQEEPPPPYRPTSLPPISRDTSLRVPATHSQTNLMASDDPFADPPNVSGRDDDAVSVLSGPLPERGERTGEDNMSVVSDLSYQNDPVVQRSAV</sequence>
<evidence type="ECO:0000256" key="2">
    <source>
        <dbReference type="SAM" id="Phobius"/>
    </source>
</evidence>
<evidence type="ECO:0000313" key="3">
    <source>
        <dbReference type="EMBL" id="ORY09803.1"/>
    </source>
</evidence>
<dbReference type="OrthoDB" id="3935400at2759"/>
<evidence type="ECO:0000256" key="1">
    <source>
        <dbReference type="SAM" id="MobiDB-lite"/>
    </source>
</evidence>
<feature type="region of interest" description="Disordered" evidence="1">
    <location>
        <begin position="139"/>
        <end position="166"/>
    </location>
</feature>
<organism evidence="3 4">
    <name type="scientific">Clohesyomyces aquaticus</name>
    <dbReference type="NCBI Taxonomy" id="1231657"/>
    <lineage>
        <taxon>Eukaryota</taxon>
        <taxon>Fungi</taxon>
        <taxon>Dikarya</taxon>
        <taxon>Ascomycota</taxon>
        <taxon>Pezizomycotina</taxon>
        <taxon>Dothideomycetes</taxon>
        <taxon>Pleosporomycetidae</taxon>
        <taxon>Pleosporales</taxon>
        <taxon>Lindgomycetaceae</taxon>
        <taxon>Clohesyomyces</taxon>
    </lineage>
</organism>
<feature type="transmembrane region" description="Helical" evidence="2">
    <location>
        <begin position="293"/>
        <end position="317"/>
    </location>
</feature>
<reference evidence="3 4" key="1">
    <citation type="submission" date="2016-07" db="EMBL/GenBank/DDBJ databases">
        <title>Pervasive Adenine N6-methylation of Active Genes in Fungi.</title>
        <authorList>
            <consortium name="DOE Joint Genome Institute"/>
            <person name="Mondo S.J."/>
            <person name="Dannebaum R.O."/>
            <person name="Kuo R.C."/>
            <person name="Labutti K."/>
            <person name="Haridas S."/>
            <person name="Kuo A."/>
            <person name="Salamov A."/>
            <person name="Ahrendt S.R."/>
            <person name="Lipzen A."/>
            <person name="Sullivan W."/>
            <person name="Andreopoulos W.B."/>
            <person name="Clum A."/>
            <person name="Lindquist E."/>
            <person name="Daum C."/>
            <person name="Ramamoorthy G.K."/>
            <person name="Gryganskyi A."/>
            <person name="Culley D."/>
            <person name="Magnuson J.K."/>
            <person name="James T.Y."/>
            <person name="O'Malley M.A."/>
            <person name="Stajich J.E."/>
            <person name="Spatafora J.W."/>
            <person name="Visel A."/>
            <person name="Grigoriev I.V."/>
        </authorList>
    </citation>
    <scope>NUCLEOTIDE SEQUENCE [LARGE SCALE GENOMIC DNA]</scope>
    <source>
        <strain evidence="3 4">CBS 115471</strain>
    </source>
</reference>
<accession>A0A1Y1ZHS8</accession>
<feature type="compositionally biased region" description="Polar residues" evidence="1">
    <location>
        <begin position="507"/>
        <end position="525"/>
    </location>
</feature>
<keyword evidence="2" id="KW-1133">Transmembrane helix</keyword>
<feature type="region of interest" description="Disordered" evidence="1">
    <location>
        <begin position="410"/>
        <end position="525"/>
    </location>
</feature>
<keyword evidence="2" id="KW-0812">Transmembrane</keyword>
<keyword evidence="2" id="KW-0472">Membrane</keyword>
<protein>
    <recommendedName>
        <fullName evidence="5">Transmembrane protein</fullName>
    </recommendedName>
</protein>
<gene>
    <name evidence="3" type="ORF">BCR34DRAFT_589012</name>
</gene>
<feature type="compositionally biased region" description="Pro residues" evidence="1">
    <location>
        <begin position="437"/>
        <end position="446"/>
    </location>
</feature>
<evidence type="ECO:0000313" key="4">
    <source>
        <dbReference type="Proteomes" id="UP000193144"/>
    </source>
</evidence>
<dbReference type="AlphaFoldDB" id="A0A1Y1ZHS8"/>
<feature type="compositionally biased region" description="Low complexity" evidence="1">
    <location>
        <begin position="230"/>
        <end position="244"/>
    </location>
</feature>
<dbReference type="Proteomes" id="UP000193144">
    <property type="component" value="Unassembled WGS sequence"/>
</dbReference>